<evidence type="ECO:0000313" key="9">
    <source>
        <dbReference type="Proteomes" id="UP000807504"/>
    </source>
</evidence>
<evidence type="ECO:0000256" key="4">
    <source>
        <dbReference type="ARBA" id="ARBA00031998"/>
    </source>
</evidence>
<evidence type="ECO:0000313" key="8">
    <source>
        <dbReference type="EMBL" id="KAF8773795.1"/>
    </source>
</evidence>
<evidence type="ECO:0000259" key="7">
    <source>
        <dbReference type="PROSITE" id="PS50832"/>
    </source>
</evidence>
<dbReference type="Proteomes" id="UP000807504">
    <property type="component" value="Unassembled WGS sequence"/>
</dbReference>
<reference evidence="8" key="2">
    <citation type="submission" date="2020-06" db="EMBL/GenBank/DDBJ databases">
        <authorList>
            <person name="Sheffer M."/>
        </authorList>
    </citation>
    <scope>NUCLEOTIDE SEQUENCE</scope>
</reference>
<keyword evidence="5" id="KW-0648">Protein biosynthesis</keyword>
<dbReference type="Pfam" id="PF01176">
    <property type="entry name" value="eIF-1a"/>
    <property type="match status" value="1"/>
</dbReference>
<dbReference type="GO" id="GO:0003743">
    <property type="term" value="F:translation initiation factor activity"/>
    <property type="evidence" value="ECO:0007669"/>
    <property type="project" value="UniProtKB-UniRule"/>
</dbReference>
<keyword evidence="9" id="KW-1185">Reference proteome</keyword>
<name>A0A8T0EMP5_ARGBR</name>
<evidence type="ECO:0000256" key="5">
    <source>
        <dbReference type="PROSITE-ProRule" id="PRU00181"/>
    </source>
</evidence>
<sequence>MTSVTKKKYVKTEVLNTYDLPTNEQKIVKVLQSCGNNLHEVITPEGDQFLASMPTKFRKYVWIKRGDFVVVDPILEGVKVKGEIAIILRKDQIKHYKEQGVWPKAFSDPNEKVARRSSNSDDDDDLFVNTNRCDYPTSSSEEEEEEEDDEESDDDEAG</sequence>
<dbReference type="AlphaFoldDB" id="A0A8T0EMP5"/>
<feature type="domain" description="S1-like" evidence="7">
    <location>
        <begin position="5"/>
        <end position="91"/>
    </location>
</feature>
<dbReference type="InterPro" id="IPR039294">
    <property type="entry name" value="EIF1AD"/>
</dbReference>
<dbReference type="SMART" id="SM00652">
    <property type="entry name" value="eIF1a"/>
    <property type="match status" value="1"/>
</dbReference>
<reference evidence="8" key="1">
    <citation type="journal article" date="2020" name="bioRxiv">
        <title>Chromosome-level reference genome of the European wasp spider Argiope bruennichi: a resource for studies on range expansion and evolutionary adaptation.</title>
        <authorList>
            <person name="Sheffer M.M."/>
            <person name="Hoppe A."/>
            <person name="Krehenwinkel H."/>
            <person name="Uhl G."/>
            <person name="Kuss A.W."/>
            <person name="Jensen L."/>
            <person name="Jensen C."/>
            <person name="Gillespie R.G."/>
            <person name="Hoff K.J."/>
            <person name="Prost S."/>
        </authorList>
    </citation>
    <scope>NUCLEOTIDE SEQUENCE</scope>
</reference>
<evidence type="ECO:0000256" key="6">
    <source>
        <dbReference type="SAM" id="MobiDB-lite"/>
    </source>
</evidence>
<dbReference type="InterPro" id="IPR012340">
    <property type="entry name" value="NA-bd_OB-fold"/>
</dbReference>
<dbReference type="PANTHER" id="PTHR21641">
    <property type="entry name" value="TRANSLATION INITIATION FACTOR-RELATED"/>
    <property type="match status" value="1"/>
</dbReference>
<evidence type="ECO:0000256" key="1">
    <source>
        <dbReference type="ARBA" id="ARBA00007340"/>
    </source>
</evidence>
<dbReference type="Gene3D" id="2.40.50.140">
    <property type="entry name" value="Nucleic acid-binding proteins"/>
    <property type="match status" value="1"/>
</dbReference>
<gene>
    <name evidence="8" type="ORF">HNY73_016420</name>
</gene>
<dbReference type="InterPro" id="IPR001253">
    <property type="entry name" value="TIF_eIF-1A"/>
</dbReference>
<dbReference type="PROSITE" id="PS50832">
    <property type="entry name" value="S1_IF1_TYPE"/>
    <property type="match status" value="1"/>
</dbReference>
<evidence type="ECO:0000256" key="3">
    <source>
        <dbReference type="ARBA" id="ARBA00022884"/>
    </source>
</evidence>
<dbReference type="GO" id="GO:0005634">
    <property type="term" value="C:nucleus"/>
    <property type="evidence" value="ECO:0007669"/>
    <property type="project" value="TreeGrafter"/>
</dbReference>
<evidence type="ECO:0000256" key="2">
    <source>
        <dbReference type="ARBA" id="ARBA00020989"/>
    </source>
</evidence>
<dbReference type="SUPFAM" id="SSF50249">
    <property type="entry name" value="Nucleic acid-binding proteins"/>
    <property type="match status" value="1"/>
</dbReference>
<dbReference type="PANTHER" id="PTHR21641:SF0">
    <property type="entry name" value="RNA-BINDING PROTEIN EIF1AD-RELATED"/>
    <property type="match status" value="1"/>
</dbReference>
<feature type="compositionally biased region" description="Acidic residues" evidence="6">
    <location>
        <begin position="140"/>
        <end position="158"/>
    </location>
</feature>
<protein>
    <recommendedName>
        <fullName evidence="2">Probable RNA-binding protein EIF1AD</fullName>
    </recommendedName>
    <alternativeName>
        <fullName evidence="4">Eukaryotic translation initiation factor 1A domain-containing protein</fullName>
    </alternativeName>
</protein>
<comment type="similarity">
    <text evidence="1">Belongs to the EIF1AD family.</text>
</comment>
<feature type="region of interest" description="Disordered" evidence="6">
    <location>
        <begin position="107"/>
        <end position="158"/>
    </location>
</feature>
<dbReference type="EMBL" id="JABXBU010002227">
    <property type="protein sequence ID" value="KAF8773795.1"/>
    <property type="molecule type" value="Genomic_DNA"/>
</dbReference>
<comment type="caution">
    <text evidence="8">The sequence shown here is derived from an EMBL/GenBank/DDBJ whole genome shotgun (WGS) entry which is preliminary data.</text>
</comment>
<dbReference type="GO" id="GO:0003723">
    <property type="term" value="F:RNA binding"/>
    <property type="evidence" value="ECO:0007669"/>
    <property type="project" value="UniProtKB-KW"/>
</dbReference>
<dbReference type="InterPro" id="IPR006196">
    <property type="entry name" value="RNA-binding_domain_S1_IF1"/>
</dbReference>
<keyword evidence="3" id="KW-0694">RNA-binding</keyword>
<organism evidence="8 9">
    <name type="scientific">Argiope bruennichi</name>
    <name type="common">Wasp spider</name>
    <name type="synonym">Aranea bruennichi</name>
    <dbReference type="NCBI Taxonomy" id="94029"/>
    <lineage>
        <taxon>Eukaryota</taxon>
        <taxon>Metazoa</taxon>
        <taxon>Ecdysozoa</taxon>
        <taxon>Arthropoda</taxon>
        <taxon>Chelicerata</taxon>
        <taxon>Arachnida</taxon>
        <taxon>Araneae</taxon>
        <taxon>Araneomorphae</taxon>
        <taxon>Entelegynae</taxon>
        <taxon>Araneoidea</taxon>
        <taxon>Araneidae</taxon>
        <taxon>Argiope</taxon>
    </lineage>
</organism>
<accession>A0A8T0EMP5</accession>
<keyword evidence="5" id="KW-0396">Initiation factor</keyword>
<proteinExistence type="inferred from homology"/>